<gene>
    <name evidence="2" type="ORF">AVEN_101753_1</name>
</gene>
<dbReference type="EMBL" id="BGPR01051452">
    <property type="protein sequence ID" value="GBO28402.1"/>
    <property type="molecule type" value="Genomic_DNA"/>
</dbReference>
<sequence length="102" mass="11543">MQYGFRPEVRGQSANKKYCNTLVNSIRFLPKFKRTSSRSGPRFESVFKNTIPLGSTSGSENPQETHSGSCPQSSKNRFPPQNPSSPFYLTLKVSLLMKWLII</sequence>
<organism evidence="2 3">
    <name type="scientific">Araneus ventricosus</name>
    <name type="common">Orbweaver spider</name>
    <name type="synonym">Epeira ventricosa</name>
    <dbReference type="NCBI Taxonomy" id="182803"/>
    <lineage>
        <taxon>Eukaryota</taxon>
        <taxon>Metazoa</taxon>
        <taxon>Ecdysozoa</taxon>
        <taxon>Arthropoda</taxon>
        <taxon>Chelicerata</taxon>
        <taxon>Arachnida</taxon>
        <taxon>Araneae</taxon>
        <taxon>Araneomorphae</taxon>
        <taxon>Entelegynae</taxon>
        <taxon>Araneoidea</taxon>
        <taxon>Araneidae</taxon>
        <taxon>Araneus</taxon>
    </lineage>
</organism>
<feature type="compositionally biased region" description="Polar residues" evidence="1">
    <location>
        <begin position="52"/>
        <end position="76"/>
    </location>
</feature>
<comment type="caution">
    <text evidence="2">The sequence shown here is derived from an EMBL/GenBank/DDBJ whole genome shotgun (WGS) entry which is preliminary data.</text>
</comment>
<evidence type="ECO:0000313" key="2">
    <source>
        <dbReference type="EMBL" id="GBO28402.1"/>
    </source>
</evidence>
<accession>A0A4Y2VUM7</accession>
<protein>
    <submittedName>
        <fullName evidence="2">Uncharacterized protein</fullName>
    </submittedName>
</protein>
<dbReference type="Proteomes" id="UP000499080">
    <property type="component" value="Unassembled WGS sequence"/>
</dbReference>
<keyword evidence="3" id="KW-1185">Reference proteome</keyword>
<reference evidence="2 3" key="1">
    <citation type="journal article" date="2019" name="Sci. Rep.">
        <title>Orb-weaving spider Araneus ventricosus genome elucidates the spidroin gene catalogue.</title>
        <authorList>
            <person name="Kono N."/>
            <person name="Nakamura H."/>
            <person name="Ohtoshi R."/>
            <person name="Moran D.A.P."/>
            <person name="Shinohara A."/>
            <person name="Yoshida Y."/>
            <person name="Fujiwara M."/>
            <person name="Mori M."/>
            <person name="Tomita M."/>
            <person name="Arakawa K."/>
        </authorList>
    </citation>
    <scope>NUCLEOTIDE SEQUENCE [LARGE SCALE GENOMIC DNA]</scope>
</reference>
<proteinExistence type="predicted"/>
<evidence type="ECO:0000256" key="1">
    <source>
        <dbReference type="SAM" id="MobiDB-lite"/>
    </source>
</evidence>
<feature type="region of interest" description="Disordered" evidence="1">
    <location>
        <begin position="48"/>
        <end position="87"/>
    </location>
</feature>
<dbReference type="AlphaFoldDB" id="A0A4Y2VUM7"/>
<name>A0A4Y2VUM7_ARAVE</name>
<evidence type="ECO:0000313" key="3">
    <source>
        <dbReference type="Proteomes" id="UP000499080"/>
    </source>
</evidence>